<evidence type="ECO:0000256" key="1">
    <source>
        <dbReference type="ARBA" id="ARBA00022737"/>
    </source>
</evidence>
<dbReference type="AlphaFoldDB" id="A0A9D5S9R3"/>
<name>A0A9D5S9R3_XYLRU</name>
<dbReference type="Proteomes" id="UP000806522">
    <property type="component" value="Unassembled WGS sequence"/>
</dbReference>
<dbReference type="InterPro" id="IPR008929">
    <property type="entry name" value="Chondroitin_lyas"/>
</dbReference>
<evidence type="ECO:0000313" key="4">
    <source>
        <dbReference type="EMBL" id="MBE6270287.1"/>
    </source>
</evidence>
<comment type="caution">
    <text evidence="4">The sequence shown here is derived from an EMBL/GenBank/DDBJ whole genome shotgun (WGS) entry which is preliminary data.</text>
</comment>
<protein>
    <recommendedName>
        <fullName evidence="6">Glycosyl hydrolases family 28</fullName>
    </recommendedName>
</protein>
<proteinExistence type="predicted"/>
<dbReference type="InterPro" id="IPR012334">
    <property type="entry name" value="Pectin_lyas_fold"/>
</dbReference>
<keyword evidence="1" id="KW-0677">Repeat</keyword>
<sequence>MTMKRIICVLLVMAGTWIELLAQTEYQMAGPYEVVARDGQYAKTKGGSERDMYAAWTAAKTGQHNKAREIINAYASTLQRFDGHDAPLCLIQGYWLVRAMIAEQEHQVPAWTAMMRRALLPVMEKFEADSPYANGNWGAIVNRCRMACAIFLKDKRLYQASVDYYLHANDNGSLPRYIGLTGQCQETGRDQGHTQLGLAALAELCEMAWEYGNSISPDSNNNLWGALDNRLMKGFEYTAKYNLGYDVPFETWKDCTGLYGNWTEPGAMGRGTIRCIYDLPYKHYVGRLGLKMPYTKKLLALQAKAAKRGEIKLSAEANSFRVKGVSEGVKLHQVFTYPAPAGAPLKHDYDVYIQPRGHKEWTKIDTYMAKVNAPAGLNKHKVTEISYAFFDFTGDVFVRVVCKNKKYQHARIRPDYRGTIAQELNDSTVQFLLFQPENVSVEFDGSITDNLLLFTSKPAVQMEAAQKEAQAQKRDFIYYQPGFYTEDTIRVKSNTTVYLAGGSYFTGTFAIEDAENVSILGRGIARPAAGYEGCHVHRSKHVRIDGLILNTCPIGESHDVTIHDVRSISHPAWGDGLNVFGGCSHIFYDRVFCRTSDDCTTAYATRKGFNGSVSNIRMTNSTLWADVAHPILIGVHGNTEQPDSIVGVKYDNIDIICQSEPQVNCQGCMAIVCGDNNLVRDVTFENIRIEQIHQGCILHMSVVWGEKYNTAPGRGIEDVTFRNIRYYGKLANMSVINGYNEQRKIKNVRFEDFRVNGKVIYDDMPGKLKWYQTADYVPIYIGSHVENVTFTK</sequence>
<dbReference type="Gene3D" id="1.50.10.100">
    <property type="entry name" value="Chondroitin AC/alginate lyase"/>
    <property type="match status" value="1"/>
</dbReference>
<dbReference type="PANTHER" id="PTHR31736">
    <property type="match status" value="1"/>
</dbReference>
<dbReference type="Gene3D" id="2.160.20.10">
    <property type="entry name" value="Single-stranded right-handed beta-helix, Pectin lyase-like"/>
    <property type="match status" value="1"/>
</dbReference>
<gene>
    <name evidence="4" type="ORF">E7101_04980</name>
</gene>
<dbReference type="GO" id="GO:0000272">
    <property type="term" value="P:polysaccharide catabolic process"/>
    <property type="evidence" value="ECO:0007669"/>
    <property type="project" value="UniProtKB-KW"/>
</dbReference>
<accession>A0A9D5S9R3</accession>
<evidence type="ECO:0000256" key="2">
    <source>
        <dbReference type="ARBA" id="ARBA00023277"/>
    </source>
</evidence>
<organism evidence="4 5">
    <name type="scientific">Xylanibacter ruminicola</name>
    <name type="common">Prevotella ruminicola</name>
    <dbReference type="NCBI Taxonomy" id="839"/>
    <lineage>
        <taxon>Bacteria</taxon>
        <taxon>Pseudomonadati</taxon>
        <taxon>Bacteroidota</taxon>
        <taxon>Bacteroidia</taxon>
        <taxon>Bacteroidales</taxon>
        <taxon>Prevotellaceae</taxon>
        <taxon>Xylanibacter</taxon>
    </lineage>
</organism>
<evidence type="ECO:0000256" key="3">
    <source>
        <dbReference type="ARBA" id="ARBA00023326"/>
    </source>
</evidence>
<evidence type="ECO:0000313" key="5">
    <source>
        <dbReference type="Proteomes" id="UP000806522"/>
    </source>
</evidence>
<reference evidence="4" key="1">
    <citation type="submission" date="2019-04" db="EMBL/GenBank/DDBJ databases">
        <title>Evolution of Biomass-Degrading Anaerobic Consortia Revealed by Metagenomics.</title>
        <authorList>
            <person name="Peng X."/>
        </authorList>
    </citation>
    <scope>NUCLEOTIDE SEQUENCE</scope>
    <source>
        <strain evidence="4">SIG140</strain>
    </source>
</reference>
<dbReference type="SUPFAM" id="SSF51126">
    <property type="entry name" value="Pectin lyase-like"/>
    <property type="match status" value="1"/>
</dbReference>
<keyword evidence="2" id="KW-0119">Carbohydrate metabolism</keyword>
<evidence type="ECO:0008006" key="6">
    <source>
        <dbReference type="Google" id="ProtNLM"/>
    </source>
</evidence>
<dbReference type="SUPFAM" id="SSF48230">
    <property type="entry name" value="Chondroitin AC/alginate lyase"/>
    <property type="match status" value="1"/>
</dbReference>
<dbReference type="InterPro" id="IPR011050">
    <property type="entry name" value="Pectin_lyase_fold/virulence"/>
</dbReference>
<dbReference type="EMBL" id="SUYC01000004">
    <property type="protein sequence ID" value="MBE6270287.1"/>
    <property type="molecule type" value="Genomic_DNA"/>
</dbReference>
<keyword evidence="3" id="KW-0624">Polysaccharide degradation</keyword>
<dbReference type="PANTHER" id="PTHR31736:SF9">
    <property type="entry name" value="ENDO-XYLOGALACTURONAN HYDROLASE A-RELATED"/>
    <property type="match status" value="1"/>
</dbReference>